<comment type="caution">
    <text evidence="2">The sequence shown here is derived from an EMBL/GenBank/DDBJ whole genome shotgun (WGS) entry which is preliminary data.</text>
</comment>
<keyword evidence="3" id="KW-1185">Reference proteome</keyword>
<dbReference type="Pfam" id="PF13489">
    <property type="entry name" value="Methyltransf_23"/>
    <property type="match status" value="1"/>
</dbReference>
<dbReference type="GO" id="GO:0008168">
    <property type="term" value="F:methyltransferase activity"/>
    <property type="evidence" value="ECO:0007669"/>
    <property type="project" value="TreeGrafter"/>
</dbReference>
<feature type="compositionally biased region" description="Low complexity" evidence="1">
    <location>
        <begin position="72"/>
        <end position="97"/>
    </location>
</feature>
<organism evidence="2 3">
    <name type="scientific">Lachnellula suecica</name>
    <dbReference type="NCBI Taxonomy" id="602035"/>
    <lineage>
        <taxon>Eukaryota</taxon>
        <taxon>Fungi</taxon>
        <taxon>Dikarya</taxon>
        <taxon>Ascomycota</taxon>
        <taxon>Pezizomycotina</taxon>
        <taxon>Leotiomycetes</taxon>
        <taxon>Helotiales</taxon>
        <taxon>Lachnaceae</taxon>
        <taxon>Lachnellula</taxon>
    </lineage>
</organism>
<feature type="region of interest" description="Disordered" evidence="1">
    <location>
        <begin position="67"/>
        <end position="97"/>
    </location>
</feature>
<protein>
    <submittedName>
        <fullName evidence="2">Secondary metabolism regulator</fullName>
    </submittedName>
</protein>
<dbReference type="EMBL" id="QGMK01000647">
    <property type="protein sequence ID" value="TVY80614.1"/>
    <property type="molecule type" value="Genomic_DNA"/>
</dbReference>
<dbReference type="PANTHER" id="PTHR43591:SF10">
    <property type="entry name" value="ABC TRANSMEMBRANE TYPE-1 DOMAIN-CONTAINING PROTEIN-RELATED"/>
    <property type="match status" value="1"/>
</dbReference>
<dbReference type="Proteomes" id="UP000469558">
    <property type="component" value="Unassembled WGS sequence"/>
</dbReference>
<gene>
    <name evidence="2" type="primary">LAE1_11</name>
    <name evidence="2" type="ORF">LSUE1_G007979</name>
</gene>
<dbReference type="CDD" id="cd02440">
    <property type="entry name" value="AdoMet_MTases"/>
    <property type="match status" value="1"/>
</dbReference>
<dbReference type="OrthoDB" id="184880at2759"/>
<feature type="region of interest" description="Disordered" evidence="1">
    <location>
        <begin position="1"/>
        <end position="49"/>
    </location>
</feature>
<name>A0A8T9C9Z9_9HELO</name>
<evidence type="ECO:0000313" key="2">
    <source>
        <dbReference type="EMBL" id="TVY80614.1"/>
    </source>
</evidence>
<dbReference type="AlphaFoldDB" id="A0A8T9C9Z9"/>
<dbReference type="SUPFAM" id="SSF53335">
    <property type="entry name" value="S-adenosyl-L-methionine-dependent methyltransferases"/>
    <property type="match status" value="1"/>
</dbReference>
<feature type="compositionally biased region" description="Low complexity" evidence="1">
    <location>
        <begin position="13"/>
        <end position="26"/>
    </location>
</feature>
<evidence type="ECO:0000313" key="3">
    <source>
        <dbReference type="Proteomes" id="UP000469558"/>
    </source>
</evidence>
<dbReference type="PANTHER" id="PTHR43591">
    <property type="entry name" value="METHYLTRANSFERASE"/>
    <property type="match status" value="1"/>
</dbReference>
<dbReference type="Gene3D" id="3.40.50.150">
    <property type="entry name" value="Vaccinia Virus protein VP39"/>
    <property type="match status" value="1"/>
</dbReference>
<evidence type="ECO:0000256" key="1">
    <source>
        <dbReference type="SAM" id="MobiDB-lite"/>
    </source>
</evidence>
<proteinExistence type="predicted"/>
<sequence>MPPPPSPNDSAISVTTTSQTFSGQGSPKYHSPRNSSTGVPYAQLTPEQQAAQDLENNDAVVQAQDEIDIDSGADASSISDAGYETDSMHSASTSVSSSMRDYAFENGRRYHRFREGAYNFPNDDSEQEREDMKHAMMVNLCQTLHFAPIGPNPQNILDMGTGTGIWAIEMGEQYPGAKVLGVDLSPIQPEWVPGNVKFMVDDVESPWLRPVDHFDYIHGRHTVMAIKNWPKLMKSVFDHLKPGGWFELQEIHHYPYCHDGSMAPDHKVAEFWGNIIEGLARLGVNFNATLLLADMMREAGFTNVTTRIFHVPIGMWPRNKVLKMVGLYWRTILIDGLQPIALGPMTRGLGWSREQVEVWLVEVRKAYMEGWSDVGYGGKDVLNAATQVLGYWCNRKRKRTAALMAYLSAFESSVGSSMAFIASLVCSGW</sequence>
<accession>A0A8T9C9Z9</accession>
<feature type="non-terminal residue" evidence="2">
    <location>
        <position position="429"/>
    </location>
</feature>
<reference evidence="2 3" key="1">
    <citation type="submission" date="2018-05" db="EMBL/GenBank/DDBJ databases">
        <title>Genome sequencing and assembly of the regulated plant pathogen Lachnellula willkommii and related sister species for the development of diagnostic species identification markers.</title>
        <authorList>
            <person name="Giroux E."/>
            <person name="Bilodeau G."/>
        </authorList>
    </citation>
    <scope>NUCLEOTIDE SEQUENCE [LARGE SCALE GENOMIC DNA]</scope>
    <source>
        <strain evidence="2 3">CBS 268.59</strain>
    </source>
</reference>
<dbReference type="InterPro" id="IPR029063">
    <property type="entry name" value="SAM-dependent_MTases_sf"/>
</dbReference>